<dbReference type="AlphaFoldDB" id="M1UUM8"/>
<dbReference type="PANTHER" id="PTHR21013:SF10">
    <property type="entry name" value="ATP SYNTHASE MITOCHONDRIAL F1 COMPLEX ASSEMBLY FACTOR 2"/>
    <property type="match status" value="1"/>
</dbReference>
<dbReference type="GO" id="GO:0033615">
    <property type="term" value="P:mitochondrial proton-transporting ATP synthase complex assembly"/>
    <property type="evidence" value="ECO:0007669"/>
    <property type="project" value="TreeGrafter"/>
</dbReference>
<dbReference type="OrthoDB" id="5673at2759"/>
<accession>M1UUM8</accession>
<evidence type="ECO:0000313" key="6">
    <source>
        <dbReference type="EMBL" id="BAM81586.1"/>
    </source>
</evidence>
<dbReference type="GO" id="GO:0005739">
    <property type="term" value="C:mitochondrion"/>
    <property type="evidence" value="ECO:0007669"/>
    <property type="project" value="UniProtKB-SubCell"/>
</dbReference>
<name>M1UUM8_CYAM1</name>
<comment type="subcellular location">
    <subcellularLocation>
        <location evidence="1">Mitochondrion</location>
    </subcellularLocation>
</comment>
<dbReference type="EMBL" id="AP006497">
    <property type="protein sequence ID" value="BAM81586.1"/>
    <property type="molecule type" value="Genomic_DNA"/>
</dbReference>
<dbReference type="InterPro" id="IPR011419">
    <property type="entry name" value="ATP12_ATP_synth-F1-assembly"/>
</dbReference>
<dbReference type="PANTHER" id="PTHR21013">
    <property type="entry name" value="ATP SYNTHASE MITOCHONDRIAL F1 COMPLEX ASSEMBLY FACTOR 2/ATP12 PROTEIN, MITOCHONDRIAL PRECURSOR"/>
    <property type="match status" value="1"/>
</dbReference>
<dbReference type="InterPro" id="IPR023335">
    <property type="entry name" value="ATP12_ortho_dom_sf"/>
</dbReference>
<dbReference type="InterPro" id="IPR042272">
    <property type="entry name" value="ATP12_ATP_synth-F1-assembly_N"/>
</dbReference>
<gene>
    <name evidence="6" type="ORF">CYME_CMO239C</name>
</gene>
<dbReference type="SUPFAM" id="SSF160909">
    <property type="entry name" value="ATP12-like"/>
    <property type="match status" value="1"/>
</dbReference>
<dbReference type="RefSeq" id="XP_005537622.1">
    <property type="nucleotide sequence ID" value="XM_005537565.1"/>
</dbReference>
<protein>
    <submittedName>
        <fullName evidence="6">Uncharacterized protein</fullName>
    </submittedName>
</protein>
<evidence type="ECO:0000256" key="1">
    <source>
        <dbReference type="ARBA" id="ARBA00004173"/>
    </source>
</evidence>
<sequence>MNRIRGCLKGLKQHVVPVRFHCLLGTRLGDDWLLSSHTSCTKTGSARATLSVYTPAISFSTKNVHDSVKQQTGQEQRPQLLQQIASDTRGLNVERTLRTNWSGVGPPRFWKKVEVAALISSEIGRPAEHVYCLKVDGKTLCLSPQQPLLAPTLPLALALLYEWDRQSERLRPALMPLTRLLAKSLSVDDSCRALYVREILEHFGADSLCFLEHAHASLLARQERLWRPLRENASQVLGVPIKVTAELVTAGIQSDFALQRMQEYLDQLDLWSLVALHSIACLSKSAIIGLNIQQGRISTEEAVLAGRCVEDWQADLYGVVEGEHDVDRAFLRANLGAASVLCRLARAYPETFANASSRVCREHV</sequence>
<dbReference type="KEGG" id="cme:CYME_CMO239C"/>
<dbReference type="Gene3D" id="1.10.3580.10">
    <property type="entry name" value="ATP12 ATPase"/>
    <property type="match status" value="1"/>
</dbReference>
<keyword evidence="4" id="KW-0496">Mitochondrion</keyword>
<comment type="similarity">
    <text evidence="2">Belongs to the ATP12 family.</text>
</comment>
<dbReference type="STRING" id="280699.M1UUM8"/>
<proteinExistence type="inferred from homology"/>
<dbReference type="Proteomes" id="UP000007014">
    <property type="component" value="Chromosome 15"/>
</dbReference>
<dbReference type="OMA" id="WDPVLHW"/>
<evidence type="ECO:0000256" key="3">
    <source>
        <dbReference type="ARBA" id="ARBA00022946"/>
    </source>
</evidence>
<organism evidence="6 7">
    <name type="scientific">Cyanidioschyzon merolae (strain NIES-3377 / 10D)</name>
    <name type="common">Unicellular red alga</name>
    <dbReference type="NCBI Taxonomy" id="280699"/>
    <lineage>
        <taxon>Eukaryota</taxon>
        <taxon>Rhodophyta</taxon>
        <taxon>Bangiophyceae</taxon>
        <taxon>Cyanidiales</taxon>
        <taxon>Cyanidiaceae</taxon>
        <taxon>Cyanidioschyzon</taxon>
    </lineage>
</organism>
<evidence type="ECO:0000256" key="5">
    <source>
        <dbReference type="ARBA" id="ARBA00023186"/>
    </source>
</evidence>
<dbReference type="Gene3D" id="3.30.2180.10">
    <property type="entry name" value="ATP12-like"/>
    <property type="match status" value="1"/>
</dbReference>
<keyword evidence="5" id="KW-0143">Chaperone</keyword>
<evidence type="ECO:0000313" key="7">
    <source>
        <dbReference type="Proteomes" id="UP000007014"/>
    </source>
</evidence>
<keyword evidence="7" id="KW-1185">Reference proteome</keyword>
<reference evidence="6 7" key="1">
    <citation type="journal article" date="2004" name="Nature">
        <title>Genome sequence of the ultrasmall unicellular red alga Cyanidioschyzon merolae 10D.</title>
        <authorList>
            <person name="Matsuzaki M."/>
            <person name="Misumi O."/>
            <person name="Shin-i T."/>
            <person name="Maruyama S."/>
            <person name="Takahara M."/>
            <person name="Miyagishima S."/>
            <person name="Mori T."/>
            <person name="Nishida K."/>
            <person name="Yagisawa F."/>
            <person name="Nishida K."/>
            <person name="Yoshida Y."/>
            <person name="Nishimura Y."/>
            <person name="Nakao S."/>
            <person name="Kobayashi T."/>
            <person name="Momoyama Y."/>
            <person name="Higashiyama T."/>
            <person name="Minoda A."/>
            <person name="Sano M."/>
            <person name="Nomoto H."/>
            <person name="Oishi K."/>
            <person name="Hayashi H."/>
            <person name="Ohta F."/>
            <person name="Nishizaka S."/>
            <person name="Haga S."/>
            <person name="Miura S."/>
            <person name="Morishita T."/>
            <person name="Kabeya Y."/>
            <person name="Terasawa K."/>
            <person name="Suzuki Y."/>
            <person name="Ishii Y."/>
            <person name="Asakawa S."/>
            <person name="Takano H."/>
            <person name="Ohta N."/>
            <person name="Kuroiwa H."/>
            <person name="Tanaka K."/>
            <person name="Shimizu N."/>
            <person name="Sugano S."/>
            <person name="Sato N."/>
            <person name="Nozaki H."/>
            <person name="Ogasawara N."/>
            <person name="Kohara Y."/>
            <person name="Kuroiwa T."/>
        </authorList>
    </citation>
    <scope>NUCLEOTIDE SEQUENCE [LARGE SCALE GENOMIC DNA]</scope>
    <source>
        <strain evidence="6 7">10D</strain>
    </source>
</reference>
<keyword evidence="3" id="KW-0809">Transit peptide</keyword>
<evidence type="ECO:0000256" key="4">
    <source>
        <dbReference type="ARBA" id="ARBA00023128"/>
    </source>
</evidence>
<evidence type="ECO:0000256" key="2">
    <source>
        <dbReference type="ARBA" id="ARBA00008231"/>
    </source>
</evidence>
<dbReference type="Gramene" id="CMO239CT">
    <property type="protein sequence ID" value="CMO239CT"/>
    <property type="gene ID" value="CMO239C"/>
</dbReference>
<dbReference type="GeneID" id="16995731"/>
<dbReference type="HOGENOM" id="CLU_761549_0_0_1"/>
<dbReference type="Pfam" id="PF07542">
    <property type="entry name" value="ATP12"/>
    <property type="match status" value="1"/>
</dbReference>
<reference evidence="6 7" key="2">
    <citation type="journal article" date="2007" name="BMC Biol.">
        <title>A 100%-complete sequence reveals unusually simple genomic features in the hot-spring red alga Cyanidioschyzon merolae.</title>
        <authorList>
            <person name="Nozaki H."/>
            <person name="Takano H."/>
            <person name="Misumi O."/>
            <person name="Terasawa K."/>
            <person name="Matsuzaki M."/>
            <person name="Maruyama S."/>
            <person name="Nishida K."/>
            <person name="Yagisawa F."/>
            <person name="Yoshida Y."/>
            <person name="Fujiwara T."/>
            <person name="Takio S."/>
            <person name="Tamura K."/>
            <person name="Chung S.J."/>
            <person name="Nakamura S."/>
            <person name="Kuroiwa H."/>
            <person name="Tanaka K."/>
            <person name="Sato N."/>
            <person name="Kuroiwa T."/>
        </authorList>
    </citation>
    <scope>NUCLEOTIDE SEQUENCE [LARGE SCALE GENOMIC DNA]</scope>
    <source>
        <strain evidence="6 7">10D</strain>
    </source>
</reference>
<dbReference type="eggNOG" id="KOG3015">
    <property type="taxonomic scope" value="Eukaryota"/>
</dbReference>